<dbReference type="Proteomes" id="UP000657918">
    <property type="component" value="Unassembled WGS sequence"/>
</dbReference>
<sequence length="165" mass="17977">MNTPDAATAIEEHVMNATLITQMSTTVFSLVLWTTGGFIALTMDRLLLLSILFKPTLKKTFDEPSANLLAYFTGNFTFLQSPDTYSAPAQSLPFTVNSNVAFDGTGGSSRNAVQICPVVSTLSTQLQNKLSMAKVCWDFAAFVLEKIIIGRKKLKTQQNAISMSP</sequence>
<keyword evidence="1" id="KW-0812">Transmembrane</keyword>
<dbReference type="EMBL" id="JADGMS010000019">
    <property type="protein sequence ID" value="KAF9660947.1"/>
    <property type="molecule type" value="Genomic_DNA"/>
</dbReference>
<keyword evidence="3" id="KW-1185">Reference proteome</keyword>
<keyword evidence="1" id="KW-1133">Transmembrane helix</keyword>
<proteinExistence type="predicted"/>
<organism evidence="2 3">
    <name type="scientific">Salix dunnii</name>
    <dbReference type="NCBI Taxonomy" id="1413687"/>
    <lineage>
        <taxon>Eukaryota</taxon>
        <taxon>Viridiplantae</taxon>
        <taxon>Streptophyta</taxon>
        <taxon>Embryophyta</taxon>
        <taxon>Tracheophyta</taxon>
        <taxon>Spermatophyta</taxon>
        <taxon>Magnoliopsida</taxon>
        <taxon>eudicotyledons</taxon>
        <taxon>Gunneridae</taxon>
        <taxon>Pentapetalae</taxon>
        <taxon>rosids</taxon>
        <taxon>fabids</taxon>
        <taxon>Malpighiales</taxon>
        <taxon>Salicaceae</taxon>
        <taxon>Saliceae</taxon>
        <taxon>Salix</taxon>
    </lineage>
</organism>
<evidence type="ECO:0000313" key="2">
    <source>
        <dbReference type="EMBL" id="KAF9660947.1"/>
    </source>
</evidence>
<feature type="transmembrane region" description="Helical" evidence="1">
    <location>
        <begin position="30"/>
        <end position="53"/>
    </location>
</feature>
<keyword evidence="1" id="KW-0472">Membrane</keyword>
<dbReference type="AlphaFoldDB" id="A0A835IXW1"/>
<reference evidence="2 3" key="1">
    <citation type="submission" date="2020-10" db="EMBL/GenBank/DDBJ databases">
        <title>Plant Genome Project.</title>
        <authorList>
            <person name="Zhang R.-G."/>
        </authorList>
    </citation>
    <scope>NUCLEOTIDE SEQUENCE [LARGE SCALE GENOMIC DNA]</scope>
    <source>
        <strain evidence="2">FAFU-HL-1</strain>
        <tissue evidence="2">Leaf</tissue>
    </source>
</reference>
<name>A0A835IXW1_9ROSI</name>
<comment type="caution">
    <text evidence="2">The sequence shown here is derived from an EMBL/GenBank/DDBJ whole genome shotgun (WGS) entry which is preliminary data.</text>
</comment>
<accession>A0A835IXW1</accession>
<evidence type="ECO:0000256" key="1">
    <source>
        <dbReference type="SAM" id="Phobius"/>
    </source>
</evidence>
<protein>
    <submittedName>
        <fullName evidence="2">Uncharacterized protein</fullName>
    </submittedName>
</protein>
<evidence type="ECO:0000313" key="3">
    <source>
        <dbReference type="Proteomes" id="UP000657918"/>
    </source>
</evidence>
<gene>
    <name evidence="2" type="ORF">SADUNF_Sadunf19G0016800</name>
</gene>